<dbReference type="UniPathway" id="UPA00115"/>
<dbReference type="InterPro" id="IPR001282">
    <property type="entry name" value="G6P_DH"/>
</dbReference>
<dbReference type="InterPro" id="IPR036291">
    <property type="entry name" value="NAD(P)-bd_dom_sf"/>
</dbReference>
<evidence type="ECO:0000256" key="1">
    <source>
        <dbReference type="ARBA" id="ARBA00004937"/>
    </source>
</evidence>
<dbReference type="AlphaFoldDB" id="A0A5B8RCA4"/>
<dbReference type="PRINTS" id="PR00079">
    <property type="entry name" value="G6PDHDRGNASE"/>
</dbReference>
<reference evidence="10" key="1">
    <citation type="submission" date="2019-06" db="EMBL/GenBank/DDBJ databases">
        <authorList>
            <person name="Murdoch R.W."/>
            <person name="Fathepure B."/>
        </authorList>
    </citation>
    <scope>NUCLEOTIDE SEQUENCE</scope>
</reference>
<keyword evidence="4" id="KW-0521">NADP</keyword>
<dbReference type="Gene3D" id="3.40.50.720">
    <property type="entry name" value="NAD(P)-binding Rossmann-like Domain"/>
    <property type="match status" value="1"/>
</dbReference>
<dbReference type="GO" id="GO:0004345">
    <property type="term" value="F:glucose-6-phosphate dehydrogenase activity"/>
    <property type="evidence" value="ECO:0007669"/>
    <property type="project" value="UniProtKB-EC"/>
</dbReference>
<dbReference type="PIRSF" id="PIRSF000110">
    <property type="entry name" value="G6PD"/>
    <property type="match status" value="1"/>
</dbReference>
<keyword evidence="6" id="KW-0119">Carbohydrate metabolism</keyword>
<gene>
    <name evidence="10" type="primary">zwf_2</name>
    <name evidence="10" type="ORF">KBTEX_03110</name>
</gene>
<sequence length="487" mass="54890">MATVEPFDLIIFGGTGDLAMRKLVPALYQRHRDGELPDDGRILALSRSALDRDGFLQQAEAQCREFVPSEEFDVQQWRRFTELLDFRQVDASTPADYGRLAEWLAPHPERTRVFYLATSPALFVGICDNLAASDLVTPASRVVLEKPLGHDLASATAISERIGAIFSESQVYRIDHYLGKETVQNLMALRFGNMLFEPLWRREWISDVQITVAEDGGVAGRGAFYDRTGALRDMVQNHLLQLLCIVAMEPPVSLDADAVRDEKLKVLRALEPLRGTEVQRNTVRGQYRAGAVDGQPVPGYREETGIPADSTTETFVALRAELESWRWSGVPFHLRTGKRLQQRLAEIVVNFRGVPHNLFEGMGAGPQPNRLVIRLQPDEGVRLYLMAKSRGNRMRLRPVYLDLDFAEAFKARQPDAYERLLMDVLRGSLTLFMRRDELAAAWEWVDPILQAWREAEDEPKPYTAGTWGPAASSALLGRNGSAWREES</sequence>
<evidence type="ECO:0000256" key="7">
    <source>
        <dbReference type="SAM" id="MobiDB-lite"/>
    </source>
</evidence>
<dbReference type="PANTHER" id="PTHR23429:SF0">
    <property type="entry name" value="GLUCOSE-6-PHOSPHATE 1-DEHYDROGENASE"/>
    <property type="match status" value="1"/>
</dbReference>
<dbReference type="InterPro" id="IPR019796">
    <property type="entry name" value="G6P_DH_AS"/>
</dbReference>
<dbReference type="NCBIfam" id="TIGR00871">
    <property type="entry name" value="zwf"/>
    <property type="match status" value="1"/>
</dbReference>
<dbReference type="Pfam" id="PF00479">
    <property type="entry name" value="G6PD_N"/>
    <property type="match status" value="1"/>
</dbReference>
<dbReference type="SUPFAM" id="SSF55347">
    <property type="entry name" value="Glyceraldehyde-3-phosphate dehydrogenase-like, C-terminal domain"/>
    <property type="match status" value="1"/>
</dbReference>
<dbReference type="InterPro" id="IPR022675">
    <property type="entry name" value="G6P_DH_C"/>
</dbReference>
<dbReference type="GO" id="GO:0009051">
    <property type="term" value="P:pentose-phosphate shunt, oxidative branch"/>
    <property type="evidence" value="ECO:0007669"/>
    <property type="project" value="TreeGrafter"/>
</dbReference>
<keyword evidence="3" id="KW-0313">Glucose metabolism</keyword>
<evidence type="ECO:0000313" key="10">
    <source>
        <dbReference type="EMBL" id="QEA06769.1"/>
    </source>
</evidence>
<evidence type="ECO:0000256" key="2">
    <source>
        <dbReference type="ARBA" id="ARBA00009975"/>
    </source>
</evidence>
<accession>A0A5B8RCA4</accession>
<evidence type="ECO:0000256" key="6">
    <source>
        <dbReference type="ARBA" id="ARBA00023277"/>
    </source>
</evidence>
<evidence type="ECO:0000256" key="5">
    <source>
        <dbReference type="ARBA" id="ARBA00023002"/>
    </source>
</evidence>
<comment type="similarity">
    <text evidence="2">Belongs to the glucose-6-phosphate dehydrogenase family.</text>
</comment>
<dbReference type="PROSITE" id="PS00069">
    <property type="entry name" value="G6P_DEHYDROGENASE"/>
    <property type="match status" value="1"/>
</dbReference>
<dbReference type="EC" id="1.1.1.49" evidence="10"/>
<dbReference type="SUPFAM" id="SSF51735">
    <property type="entry name" value="NAD(P)-binding Rossmann-fold domains"/>
    <property type="match status" value="1"/>
</dbReference>
<comment type="pathway">
    <text evidence="1">Carbohydrate degradation; pentose phosphate pathway; D-ribulose 5-phosphate from D-glucose 6-phosphate (oxidative stage): step 1/3.</text>
</comment>
<dbReference type="InterPro" id="IPR022674">
    <property type="entry name" value="G6P_DH_NAD-bd"/>
</dbReference>
<evidence type="ECO:0000256" key="4">
    <source>
        <dbReference type="ARBA" id="ARBA00022857"/>
    </source>
</evidence>
<protein>
    <submittedName>
        <fullName evidence="10">Glucose-6-phosphate 1-dehydrogenase</fullName>
        <ecNumber evidence="10">1.1.1.49</ecNumber>
    </submittedName>
</protein>
<proteinExistence type="inferred from homology"/>
<feature type="domain" description="Glucose-6-phosphate dehydrogenase NAD-binding" evidence="8">
    <location>
        <begin position="10"/>
        <end position="185"/>
    </location>
</feature>
<evidence type="ECO:0000259" key="8">
    <source>
        <dbReference type="Pfam" id="PF00479"/>
    </source>
</evidence>
<dbReference type="Pfam" id="PF02781">
    <property type="entry name" value="G6PD_C"/>
    <property type="match status" value="1"/>
</dbReference>
<dbReference type="GO" id="GO:0050661">
    <property type="term" value="F:NADP binding"/>
    <property type="evidence" value="ECO:0007669"/>
    <property type="project" value="InterPro"/>
</dbReference>
<feature type="domain" description="Glucose-6-phosphate dehydrogenase C-terminal" evidence="9">
    <location>
        <begin position="187"/>
        <end position="484"/>
    </location>
</feature>
<dbReference type="HAMAP" id="MF_00966">
    <property type="entry name" value="G6PD"/>
    <property type="match status" value="1"/>
</dbReference>
<evidence type="ECO:0000259" key="9">
    <source>
        <dbReference type="Pfam" id="PF02781"/>
    </source>
</evidence>
<dbReference type="Gene3D" id="3.30.360.10">
    <property type="entry name" value="Dihydrodipicolinate Reductase, domain 2"/>
    <property type="match status" value="1"/>
</dbReference>
<evidence type="ECO:0000256" key="3">
    <source>
        <dbReference type="ARBA" id="ARBA00022526"/>
    </source>
</evidence>
<keyword evidence="5 10" id="KW-0560">Oxidoreductase</keyword>
<feature type="region of interest" description="Disordered" evidence="7">
    <location>
        <begin position="459"/>
        <end position="487"/>
    </location>
</feature>
<dbReference type="GO" id="GO:0006006">
    <property type="term" value="P:glucose metabolic process"/>
    <property type="evidence" value="ECO:0007669"/>
    <property type="project" value="UniProtKB-KW"/>
</dbReference>
<dbReference type="EMBL" id="MN079169">
    <property type="protein sequence ID" value="QEA06769.1"/>
    <property type="molecule type" value="Genomic_DNA"/>
</dbReference>
<dbReference type="PANTHER" id="PTHR23429">
    <property type="entry name" value="GLUCOSE-6-PHOSPHATE 1-DEHYDROGENASE G6PD"/>
    <property type="match status" value="1"/>
</dbReference>
<name>A0A5B8RCA4_9ZZZZ</name>
<organism evidence="10">
    <name type="scientific">uncultured organism</name>
    <dbReference type="NCBI Taxonomy" id="155900"/>
    <lineage>
        <taxon>unclassified sequences</taxon>
        <taxon>environmental samples</taxon>
    </lineage>
</organism>